<gene>
    <name evidence="1" type="ORF">ACFSBK_00285</name>
</gene>
<dbReference type="Gene3D" id="3.40.720.10">
    <property type="entry name" value="Alkaline Phosphatase, subunit A"/>
    <property type="match status" value="1"/>
</dbReference>
<comment type="caution">
    <text evidence="1">The sequence shown here is derived from an EMBL/GenBank/DDBJ whole genome shotgun (WGS) entry which is preliminary data.</text>
</comment>
<protein>
    <submittedName>
        <fullName evidence="1">Alkaline phosphatase family protein</fullName>
    </submittedName>
</protein>
<evidence type="ECO:0000313" key="1">
    <source>
        <dbReference type="EMBL" id="MFD1798301.1"/>
    </source>
</evidence>
<evidence type="ECO:0000313" key="2">
    <source>
        <dbReference type="Proteomes" id="UP001597285"/>
    </source>
</evidence>
<keyword evidence="2" id="KW-1185">Reference proteome</keyword>
<dbReference type="InterPro" id="IPR017850">
    <property type="entry name" value="Alkaline_phosphatase_core_sf"/>
</dbReference>
<name>A0ABW4NKI4_9LACT</name>
<dbReference type="RefSeq" id="WP_058918815.1">
    <property type="nucleotide sequence ID" value="NZ_JBHSQC010000011.1"/>
</dbReference>
<proteinExistence type="predicted"/>
<reference evidence="2" key="1">
    <citation type="journal article" date="2019" name="Int. J. Syst. Evol. Microbiol.">
        <title>The Global Catalogue of Microorganisms (GCM) 10K type strain sequencing project: providing services to taxonomists for standard genome sequencing and annotation.</title>
        <authorList>
            <consortium name="The Broad Institute Genomics Platform"/>
            <consortium name="The Broad Institute Genome Sequencing Center for Infectious Disease"/>
            <person name="Wu L."/>
            <person name="Ma J."/>
        </authorList>
    </citation>
    <scope>NUCLEOTIDE SEQUENCE [LARGE SCALE GENOMIC DNA]</scope>
    <source>
        <strain evidence="2">KCTC 42143</strain>
    </source>
</reference>
<dbReference type="SUPFAM" id="SSF53649">
    <property type="entry name" value="Alkaline phosphatase-like"/>
    <property type="match status" value="1"/>
</dbReference>
<dbReference type="EMBL" id="JBHUFF010000002">
    <property type="protein sequence ID" value="MFD1798301.1"/>
    <property type="molecule type" value="Genomic_DNA"/>
</dbReference>
<dbReference type="Pfam" id="PF01663">
    <property type="entry name" value="Phosphodiest"/>
    <property type="match status" value="1"/>
</dbReference>
<accession>A0ABW4NKI4</accession>
<dbReference type="PANTHER" id="PTHR10151">
    <property type="entry name" value="ECTONUCLEOTIDE PYROPHOSPHATASE/PHOSPHODIESTERASE"/>
    <property type="match status" value="1"/>
</dbReference>
<dbReference type="PANTHER" id="PTHR10151:SF120">
    <property type="entry name" value="BIS(5'-ADENOSYL)-TRIPHOSPHATASE"/>
    <property type="match status" value="1"/>
</dbReference>
<sequence length="269" mass="30089">MNKVILIVLDGLNARTAHTNMGFLEHLIENKQCAAYTVKAELPAQSRPLYEVIQTGVPTYLNGIVSNGTVKRSKEASVFQLAKAAGLKTGAASYHWVSELYNKAPFDPLTDRIQLDTEHAIQNGLFYFEDHYPDNHLMADGAYLIREKQTDYTLIHSMNIDDIGHKFGSQSKEYVQAAVTIDAILSNYLMDWLEKGYQVVVTADHGMNEYCTHNGVTDDERKVPLYLFSEQVAAGDYRETVVPQLQMAPLLCHLLGIGKSAAMQELTFI</sequence>
<dbReference type="InterPro" id="IPR002591">
    <property type="entry name" value="Phosphodiest/P_Trfase"/>
</dbReference>
<organism evidence="1 2">
    <name type="scientific">Carnobacterium antarcticum</name>
    <dbReference type="NCBI Taxonomy" id="2126436"/>
    <lineage>
        <taxon>Bacteria</taxon>
        <taxon>Bacillati</taxon>
        <taxon>Bacillota</taxon>
        <taxon>Bacilli</taxon>
        <taxon>Lactobacillales</taxon>
        <taxon>Carnobacteriaceae</taxon>
        <taxon>Carnobacterium</taxon>
    </lineage>
</organism>
<dbReference type="Proteomes" id="UP001597285">
    <property type="component" value="Unassembled WGS sequence"/>
</dbReference>